<comment type="caution">
    <text evidence="1">The sequence shown here is derived from an EMBL/GenBank/DDBJ whole genome shotgun (WGS) entry which is preliminary data.</text>
</comment>
<dbReference type="OrthoDB" id="9797506at2"/>
<reference evidence="1 2" key="1">
    <citation type="submission" date="2018-01" db="EMBL/GenBank/DDBJ databases">
        <title>Saezia sanguinis gen. nov., sp. nov., in the order Burkholderiales isolated from human blood.</title>
        <authorList>
            <person name="Medina-Pascual M.J."/>
            <person name="Valdezate S."/>
            <person name="Monzon S."/>
            <person name="Cuesta I."/>
            <person name="Carrasco G."/>
            <person name="Villalon P."/>
            <person name="Saez-Nieto J.A."/>
        </authorList>
    </citation>
    <scope>NUCLEOTIDE SEQUENCE [LARGE SCALE GENOMIC DNA]</scope>
    <source>
        <strain evidence="1 2">CNM695-12</strain>
    </source>
</reference>
<dbReference type="EMBL" id="PQSP01000010">
    <property type="protein sequence ID" value="RUS65701.1"/>
    <property type="molecule type" value="Genomic_DNA"/>
</dbReference>
<dbReference type="PANTHER" id="PTHR30289:SF1">
    <property type="entry name" value="PEBP (PHOSPHATIDYLETHANOLAMINE-BINDING PROTEIN) FAMILY PROTEIN"/>
    <property type="match status" value="1"/>
</dbReference>
<name>A0A433SAE3_9BURK</name>
<dbReference type="Gene3D" id="3.90.280.10">
    <property type="entry name" value="PEBP-like"/>
    <property type="match status" value="1"/>
</dbReference>
<keyword evidence="2" id="KW-1185">Reference proteome</keyword>
<accession>A0A433SAE3</accession>
<dbReference type="CDD" id="cd00865">
    <property type="entry name" value="PEBP_bact_arch"/>
    <property type="match status" value="1"/>
</dbReference>
<protein>
    <recommendedName>
        <fullName evidence="3">Lipoprotein LppC</fullName>
    </recommendedName>
</protein>
<proteinExistence type="predicted"/>
<dbReference type="Pfam" id="PF01161">
    <property type="entry name" value="PBP"/>
    <property type="match status" value="1"/>
</dbReference>
<evidence type="ECO:0000313" key="1">
    <source>
        <dbReference type="EMBL" id="RUS65701.1"/>
    </source>
</evidence>
<evidence type="ECO:0000313" key="2">
    <source>
        <dbReference type="Proteomes" id="UP000286947"/>
    </source>
</evidence>
<dbReference type="InterPro" id="IPR008914">
    <property type="entry name" value="PEBP"/>
</dbReference>
<gene>
    <name evidence="1" type="ORF">CUZ56_02787</name>
</gene>
<organism evidence="1 2">
    <name type="scientific">Saezia sanguinis</name>
    <dbReference type="NCBI Taxonomy" id="1965230"/>
    <lineage>
        <taxon>Bacteria</taxon>
        <taxon>Pseudomonadati</taxon>
        <taxon>Pseudomonadota</taxon>
        <taxon>Betaproteobacteria</taxon>
        <taxon>Burkholderiales</taxon>
        <taxon>Saeziaceae</taxon>
        <taxon>Saezia</taxon>
    </lineage>
</organism>
<dbReference type="PANTHER" id="PTHR30289">
    <property type="entry name" value="UNCHARACTERIZED PROTEIN YBCL-RELATED"/>
    <property type="match status" value="1"/>
</dbReference>
<dbReference type="SUPFAM" id="SSF49777">
    <property type="entry name" value="PEBP-like"/>
    <property type="match status" value="1"/>
</dbReference>
<dbReference type="InterPro" id="IPR036610">
    <property type="entry name" value="PEBP-like_sf"/>
</dbReference>
<dbReference type="AlphaFoldDB" id="A0A433SAE3"/>
<dbReference type="InterPro" id="IPR005247">
    <property type="entry name" value="YbhB_YbcL/LppC-like"/>
</dbReference>
<evidence type="ECO:0008006" key="3">
    <source>
        <dbReference type="Google" id="ProtNLM"/>
    </source>
</evidence>
<dbReference type="RefSeq" id="WP_126980949.1">
    <property type="nucleotide sequence ID" value="NZ_PQSP01000010.1"/>
</dbReference>
<dbReference type="Proteomes" id="UP000286947">
    <property type="component" value="Unassembled WGS sequence"/>
</dbReference>
<sequence length="212" mass="23231">MKFWSDEIKDGAYIPTKYAAGAANLKGFAPNLNPPLAWSEVPEGVQSFVLICHDPDAPSTMEDVNKPDREVPAATPRANFYHWLLIDLPASLRQIKEGEFCNGFTVQGKAGPEAAYGSRQGLNDYTNWFAGDAKMEGKYFGYDGPYPPGNDSILHRYIFSLYALAVPKLDMAANPFNGSQLMVALAELQSQGSVLALSSFRGTYSTNPRLQP</sequence>